<protein>
    <submittedName>
        <fullName evidence="2">Uncharacterized protein</fullName>
    </submittedName>
</protein>
<dbReference type="STRING" id="454194.PYK22_00044"/>
<dbReference type="AlphaFoldDB" id="A0A0B6WTN2"/>
<name>A0A0B6WTN2_9BACT</name>
<keyword evidence="3" id="KW-1185">Reference proteome</keyword>
<reference evidence="2 3" key="2">
    <citation type="submission" date="2015-01" db="EMBL/GenBank/DDBJ databases">
        <title>Complete genome sequence of Pyrinomonas methylaliphatogenes type strain K22T.</title>
        <authorList>
            <person name="Lee K.C.Y."/>
            <person name="Power J.F."/>
            <person name="Dunfield P.F."/>
            <person name="Morgan X.C."/>
            <person name="Huttenhower C."/>
            <person name="Stott M.B."/>
        </authorList>
    </citation>
    <scope>NUCLEOTIDE SEQUENCE [LARGE SCALE GENOMIC DNA]</scope>
    <source>
        <strain evidence="2 3">K22</strain>
    </source>
</reference>
<sequence>MTMLSESVKAPLQEYLRKVKAIHEKDLRDGCGRVLLPEALTVNIRMPQPSGDGSGYSHQHVVSEGTCGRNHLT</sequence>
<gene>
    <name evidence="2" type="ORF">PYK22_00044</name>
</gene>
<organism evidence="2 3">
    <name type="scientific">Pyrinomonas methylaliphatogenes</name>
    <dbReference type="NCBI Taxonomy" id="454194"/>
    <lineage>
        <taxon>Bacteria</taxon>
        <taxon>Pseudomonadati</taxon>
        <taxon>Acidobacteriota</taxon>
        <taxon>Blastocatellia</taxon>
        <taxon>Blastocatellales</taxon>
        <taxon>Pyrinomonadaceae</taxon>
        <taxon>Pyrinomonas</taxon>
    </lineage>
</organism>
<dbReference type="Proteomes" id="UP000031518">
    <property type="component" value="Unassembled WGS sequence"/>
</dbReference>
<dbReference type="EMBL" id="CBXV010000001">
    <property type="protein sequence ID" value="CDM64052.1"/>
    <property type="molecule type" value="Genomic_DNA"/>
</dbReference>
<evidence type="ECO:0000313" key="2">
    <source>
        <dbReference type="EMBL" id="CDM64052.1"/>
    </source>
</evidence>
<evidence type="ECO:0000256" key="1">
    <source>
        <dbReference type="SAM" id="MobiDB-lite"/>
    </source>
</evidence>
<evidence type="ECO:0000313" key="3">
    <source>
        <dbReference type="Proteomes" id="UP000031518"/>
    </source>
</evidence>
<feature type="region of interest" description="Disordered" evidence="1">
    <location>
        <begin position="46"/>
        <end position="73"/>
    </location>
</feature>
<accession>A0A0B6WTN2</accession>
<reference evidence="2 3" key="1">
    <citation type="submission" date="2013-12" db="EMBL/GenBank/DDBJ databases">
        <authorList>
            <person name="Stott M."/>
        </authorList>
    </citation>
    <scope>NUCLEOTIDE SEQUENCE [LARGE SCALE GENOMIC DNA]</scope>
    <source>
        <strain evidence="2 3">K22</strain>
    </source>
</reference>
<proteinExistence type="predicted"/>